<feature type="region of interest" description="Disordered" evidence="1">
    <location>
        <begin position="19"/>
        <end position="67"/>
    </location>
</feature>
<organism evidence="2 3">
    <name type="scientific">Necator americanus</name>
    <name type="common">Human hookworm</name>
    <dbReference type="NCBI Taxonomy" id="51031"/>
    <lineage>
        <taxon>Eukaryota</taxon>
        <taxon>Metazoa</taxon>
        <taxon>Ecdysozoa</taxon>
        <taxon>Nematoda</taxon>
        <taxon>Chromadorea</taxon>
        <taxon>Rhabditida</taxon>
        <taxon>Rhabditina</taxon>
        <taxon>Rhabditomorpha</taxon>
        <taxon>Strongyloidea</taxon>
        <taxon>Ancylostomatidae</taxon>
        <taxon>Bunostominae</taxon>
        <taxon>Necator</taxon>
    </lineage>
</organism>
<accession>A0ABR1CI65</accession>
<dbReference type="Proteomes" id="UP001303046">
    <property type="component" value="Unassembled WGS sequence"/>
</dbReference>
<reference evidence="2 3" key="1">
    <citation type="submission" date="2023-08" db="EMBL/GenBank/DDBJ databases">
        <title>A Necator americanus chromosomal reference genome.</title>
        <authorList>
            <person name="Ilik V."/>
            <person name="Petrzelkova K.J."/>
            <person name="Pardy F."/>
            <person name="Fuh T."/>
            <person name="Niatou-Singa F.S."/>
            <person name="Gouil Q."/>
            <person name="Baker L."/>
            <person name="Ritchie M.E."/>
            <person name="Jex A.R."/>
            <person name="Gazzola D."/>
            <person name="Li H."/>
            <person name="Toshio Fujiwara R."/>
            <person name="Zhan B."/>
            <person name="Aroian R.V."/>
            <person name="Pafco B."/>
            <person name="Schwarz E.M."/>
        </authorList>
    </citation>
    <scope>NUCLEOTIDE SEQUENCE [LARGE SCALE GENOMIC DNA]</scope>
    <source>
        <strain evidence="2 3">Aroian</strain>
        <tissue evidence="2">Whole animal</tissue>
    </source>
</reference>
<protein>
    <submittedName>
        <fullName evidence="2">Uncharacterized protein</fullName>
    </submittedName>
</protein>
<proteinExistence type="predicted"/>
<dbReference type="EMBL" id="JAVFWL010000002">
    <property type="protein sequence ID" value="KAK6737145.1"/>
    <property type="molecule type" value="Genomic_DNA"/>
</dbReference>
<evidence type="ECO:0000313" key="2">
    <source>
        <dbReference type="EMBL" id="KAK6737145.1"/>
    </source>
</evidence>
<gene>
    <name evidence="2" type="primary">Necator_chrII.g7482</name>
    <name evidence="2" type="ORF">RB195_019688</name>
</gene>
<name>A0ABR1CI65_NECAM</name>
<feature type="compositionally biased region" description="Low complexity" evidence="1">
    <location>
        <begin position="52"/>
        <end position="66"/>
    </location>
</feature>
<keyword evidence="3" id="KW-1185">Reference proteome</keyword>
<sequence length="125" mass="13839">MLGNSEVVNGREHSSYCVTRHDRVARSMQPQPLMDNPQQRSASNTQPGAKSRTAATEAAQRTADADPAITRSLDLQAATRCDPIEHHDCLRLLGGVFAVRVISYLCDLSCLVRTREKTRVWSVFA</sequence>
<comment type="caution">
    <text evidence="2">The sequence shown here is derived from an EMBL/GenBank/DDBJ whole genome shotgun (WGS) entry which is preliminary data.</text>
</comment>
<feature type="compositionally biased region" description="Polar residues" evidence="1">
    <location>
        <begin position="36"/>
        <end position="48"/>
    </location>
</feature>
<evidence type="ECO:0000256" key="1">
    <source>
        <dbReference type="SAM" id="MobiDB-lite"/>
    </source>
</evidence>
<evidence type="ECO:0000313" key="3">
    <source>
        <dbReference type="Proteomes" id="UP001303046"/>
    </source>
</evidence>